<keyword evidence="6 16" id="KW-0812">Transmembrane</keyword>
<feature type="transmembrane region" description="Helical" evidence="16">
    <location>
        <begin position="686"/>
        <end position="704"/>
    </location>
</feature>
<keyword evidence="9" id="KW-0378">Hydrolase</keyword>
<dbReference type="InterPro" id="IPR007568">
    <property type="entry name" value="RTA1"/>
</dbReference>
<evidence type="ECO:0000256" key="11">
    <source>
        <dbReference type="ARBA" id="ARBA00022989"/>
    </source>
</evidence>
<feature type="compositionally biased region" description="Low complexity" evidence="15">
    <location>
        <begin position="203"/>
        <end position="222"/>
    </location>
</feature>
<feature type="transmembrane region" description="Helical" evidence="16">
    <location>
        <begin position="759"/>
        <end position="781"/>
    </location>
</feature>
<dbReference type="InterPro" id="IPR005037">
    <property type="entry name" value="PRP38"/>
</dbReference>
<evidence type="ECO:0000256" key="15">
    <source>
        <dbReference type="SAM" id="MobiDB-lite"/>
    </source>
</evidence>
<feature type="transmembrane region" description="Helical" evidence="16">
    <location>
        <begin position="793"/>
        <end position="816"/>
    </location>
</feature>
<feature type="domain" description="DAPG hydrolase PhiG" evidence="17">
    <location>
        <begin position="377"/>
        <end position="596"/>
    </location>
</feature>
<feature type="transmembrane region" description="Helical" evidence="16">
    <location>
        <begin position="660"/>
        <end position="679"/>
    </location>
</feature>
<accession>A0ABY8TNB7</accession>
<dbReference type="PANTHER" id="PTHR23142">
    <property type="entry name" value="PRE-MRNA-SPLICING FACTOR 38A-RELATED"/>
    <property type="match status" value="1"/>
</dbReference>
<dbReference type="InterPro" id="IPR041526">
    <property type="entry name" value="DAPG_hydrolase"/>
</dbReference>
<keyword evidence="7" id="KW-0479">Metal-binding</keyword>
<evidence type="ECO:0000256" key="2">
    <source>
        <dbReference type="ARBA" id="ARBA00004123"/>
    </source>
</evidence>
<evidence type="ECO:0000313" key="18">
    <source>
        <dbReference type="EMBL" id="WIA10497.1"/>
    </source>
</evidence>
<dbReference type="Proteomes" id="UP001244341">
    <property type="component" value="Chromosome 2b"/>
</dbReference>
<protein>
    <recommendedName>
        <fullName evidence="17">DAPG hydrolase PhiG domain-containing protein</fullName>
    </recommendedName>
</protein>
<feature type="compositionally biased region" description="Basic residues" evidence="15">
    <location>
        <begin position="356"/>
        <end position="365"/>
    </location>
</feature>
<evidence type="ECO:0000259" key="17">
    <source>
        <dbReference type="Pfam" id="PF18089"/>
    </source>
</evidence>
<keyword evidence="5" id="KW-0507">mRNA processing</keyword>
<evidence type="ECO:0000256" key="14">
    <source>
        <dbReference type="ARBA" id="ARBA00023242"/>
    </source>
</evidence>
<keyword evidence="19" id="KW-1185">Reference proteome</keyword>
<organism evidence="18 19">
    <name type="scientific">Tetradesmus obliquus</name>
    <name type="common">Green alga</name>
    <name type="synonym">Acutodesmus obliquus</name>
    <dbReference type="NCBI Taxonomy" id="3088"/>
    <lineage>
        <taxon>Eukaryota</taxon>
        <taxon>Viridiplantae</taxon>
        <taxon>Chlorophyta</taxon>
        <taxon>core chlorophytes</taxon>
        <taxon>Chlorophyceae</taxon>
        <taxon>CS clade</taxon>
        <taxon>Sphaeropleales</taxon>
        <taxon>Scenedesmaceae</taxon>
        <taxon>Tetradesmus</taxon>
    </lineage>
</organism>
<dbReference type="EMBL" id="CP126209">
    <property type="protein sequence ID" value="WIA10497.1"/>
    <property type="molecule type" value="Genomic_DNA"/>
</dbReference>
<name>A0ABY8TNB7_TETOB</name>
<sequence>MANRTDTDAKSIHGTNPQNLVEKITRNKIYASVYWKKDCFGLSAETLVDKAVDLKYVGGMIGEPQKPTEFMCLLLKMLQIQPDKEIVIEFIKNDDYKYVRLLGAYYLRLVGKAYDVYTYLEPLYNDFRRVRVAQPDGSFALSHVDEVVDDMLRKDYLFDVALPHIPMRHLLEKAGTLEPRISLLDEEEVERAIADAEAEAAAAAEEAAQAQEQLQAAAAAGEQRGGREREAGYGREERDRSRERERARDRDSERDRSKERSRGDRDRDRHADGDEREERRDRDRDRRDRDREPEERRDRDSDRREREGRHESSRRDRDFEERSERRRDHDSSRRDYDRSARDYDRDRDREPDRERSSRHRSRSRNTHALEASVSHAVVHGVTTEMLLWWFNSVEGSATYPGDGQQWPKYLMWHPRDHIYQATLNPKPSLQSNTDPMPAAAAAAAAAAEAAAAAAAPLWEICEYFQCSNPNGYTAGTYPGPQATQHELLIKAVTALKQLDAKGLWLSVPSSTGLGETFWNLRHSWEDTPDGVLINSTQVVGVVEPAWRPMWFARARNAIIRGMFGRGRDPQHILTLWMQHCIEEIGNLEHILPSLYAEAQEGSSSSSSSSSAAAAAPAGAVSSRLGEGTPDSALPGSTAIEDDGATQQLVLIFFHEIPNKAAAAAALALFAVISLVITALSFKTRSYYMLTVAVTGFLEMAGYAMRIHMLSHPTLNGLIILQALLIISPVLLAIVEYITVSKLLALSTAGGKASRLSRTVSWLFTISDILCLTLQGAGGGMYANPGRMEMARKLLLAGLGAQLGFFAVFTCIAVHMQTDEKFGYRGDKLFRGVFVCLYATIALQFVRNVFRVIEFYYGYSGELATHELYLYIFDFAPIYACFLFFAFMHYGFWLGPNAAARQSRLSAESAAKQAVDKQGPVAAELPVLHVHAC</sequence>
<evidence type="ECO:0000256" key="13">
    <source>
        <dbReference type="ARBA" id="ARBA00023187"/>
    </source>
</evidence>
<comment type="cofactor">
    <cofactor evidence="1">
        <name>Zn(2+)</name>
        <dbReference type="ChEBI" id="CHEBI:29105"/>
    </cofactor>
</comment>
<evidence type="ECO:0000256" key="7">
    <source>
        <dbReference type="ARBA" id="ARBA00022723"/>
    </source>
</evidence>
<feature type="compositionally biased region" description="Basic and acidic residues" evidence="15">
    <location>
        <begin position="224"/>
        <end position="355"/>
    </location>
</feature>
<keyword evidence="10" id="KW-0862">Zinc</keyword>
<comment type="subcellular location">
    <subcellularLocation>
        <location evidence="3">Membrane</location>
        <topology evidence="3">Multi-pass membrane protein</topology>
    </subcellularLocation>
    <subcellularLocation>
        <location evidence="2">Nucleus</location>
    </subcellularLocation>
</comment>
<evidence type="ECO:0000256" key="16">
    <source>
        <dbReference type="SAM" id="Phobius"/>
    </source>
</evidence>
<feature type="region of interest" description="Disordered" evidence="15">
    <location>
        <begin position="203"/>
        <end position="367"/>
    </location>
</feature>
<keyword evidence="11 16" id="KW-1133">Transmembrane helix</keyword>
<dbReference type="Pfam" id="PF03371">
    <property type="entry name" value="PRP38"/>
    <property type="match status" value="1"/>
</dbReference>
<feature type="transmembrane region" description="Helical" evidence="16">
    <location>
        <begin position="716"/>
        <end position="738"/>
    </location>
</feature>
<keyword evidence="12 16" id="KW-0472">Membrane</keyword>
<comment type="similarity">
    <text evidence="4">Belongs to the PRP38 family.</text>
</comment>
<evidence type="ECO:0000256" key="6">
    <source>
        <dbReference type="ARBA" id="ARBA00022692"/>
    </source>
</evidence>
<keyword evidence="8" id="KW-0747">Spliceosome</keyword>
<keyword evidence="14" id="KW-0539">Nucleus</keyword>
<evidence type="ECO:0000256" key="9">
    <source>
        <dbReference type="ARBA" id="ARBA00022801"/>
    </source>
</evidence>
<dbReference type="Pfam" id="PF04479">
    <property type="entry name" value="RTA1"/>
    <property type="match status" value="1"/>
</dbReference>
<evidence type="ECO:0000256" key="12">
    <source>
        <dbReference type="ARBA" id="ARBA00023136"/>
    </source>
</evidence>
<dbReference type="Pfam" id="PF18089">
    <property type="entry name" value="DAPG_hydrolase"/>
    <property type="match status" value="1"/>
</dbReference>
<evidence type="ECO:0000256" key="1">
    <source>
        <dbReference type="ARBA" id="ARBA00001947"/>
    </source>
</evidence>
<evidence type="ECO:0000256" key="8">
    <source>
        <dbReference type="ARBA" id="ARBA00022728"/>
    </source>
</evidence>
<evidence type="ECO:0000313" key="19">
    <source>
        <dbReference type="Proteomes" id="UP001244341"/>
    </source>
</evidence>
<reference evidence="18 19" key="1">
    <citation type="submission" date="2023-05" db="EMBL/GenBank/DDBJ databases">
        <title>A 100% complete, gapless, phased diploid assembly of the Scenedesmus obliquus UTEX 3031 genome.</title>
        <authorList>
            <person name="Biondi T.C."/>
            <person name="Hanschen E.R."/>
            <person name="Kwon T."/>
            <person name="Eng W."/>
            <person name="Kruse C.P.S."/>
            <person name="Koehler S.I."/>
            <person name="Kunde Y."/>
            <person name="Gleasner C.D."/>
            <person name="You Mak K.T."/>
            <person name="Polle J."/>
            <person name="Hovde B.T."/>
            <person name="Starkenburg S.R."/>
        </authorList>
    </citation>
    <scope>NUCLEOTIDE SEQUENCE [LARGE SCALE GENOMIC DNA]</scope>
    <source>
        <strain evidence="18 19">DOE0152z</strain>
    </source>
</reference>
<feature type="transmembrane region" description="Helical" evidence="16">
    <location>
        <begin position="869"/>
        <end position="893"/>
    </location>
</feature>
<proteinExistence type="inferred from homology"/>
<evidence type="ECO:0000256" key="4">
    <source>
        <dbReference type="ARBA" id="ARBA00006164"/>
    </source>
</evidence>
<evidence type="ECO:0000256" key="3">
    <source>
        <dbReference type="ARBA" id="ARBA00004141"/>
    </source>
</evidence>
<keyword evidence="13" id="KW-0508">mRNA splicing</keyword>
<evidence type="ECO:0000256" key="5">
    <source>
        <dbReference type="ARBA" id="ARBA00022664"/>
    </source>
</evidence>
<evidence type="ECO:0000256" key="10">
    <source>
        <dbReference type="ARBA" id="ARBA00022833"/>
    </source>
</evidence>
<gene>
    <name evidence="18" type="ORF">OEZ85_010686</name>
</gene>
<feature type="transmembrane region" description="Helical" evidence="16">
    <location>
        <begin position="828"/>
        <end position="849"/>
    </location>
</feature>